<proteinExistence type="predicted"/>
<name>A0ABR3A4F3_9AGAR</name>
<comment type="caution">
    <text evidence="1">The sequence shown here is derived from an EMBL/GenBank/DDBJ whole genome shotgun (WGS) entry which is preliminary data.</text>
</comment>
<sequence>MSLDSPFVPSVLDQGLQHENIKKSRKAGRTSQEKTKSILQVLDQEYSMSIWELVEHVLTTSAFEYHVAGLYRQDSRRIDRILNALWNTGPIRDRMEGWMEPIALDTVSSRINSELQAVKSKFYFYAHQVTPEILQEYNFRTEMKVVRDASPAWNQVIQAATDCWGKPERYKLNSLGIDVATAQVLHMVSRDCQKFQLAFGVFSQASGASRQMVETLNHCHLSTCVTTNQQTISNLTDSSIERARVISLGPHMLDWDNYNSSTSIHVEQRPDAPSKVQSGTLVLCYRLRFVFCEIYKLVIRNDHLWWSNRPQQILCMLCLTPVP</sequence>
<evidence type="ECO:0000313" key="1">
    <source>
        <dbReference type="EMBL" id="KAL0068204.1"/>
    </source>
</evidence>
<protein>
    <submittedName>
        <fullName evidence="1">Uncharacterized protein</fullName>
    </submittedName>
</protein>
<organism evidence="1 2">
    <name type="scientific">Marasmius tenuissimus</name>
    <dbReference type="NCBI Taxonomy" id="585030"/>
    <lineage>
        <taxon>Eukaryota</taxon>
        <taxon>Fungi</taxon>
        <taxon>Dikarya</taxon>
        <taxon>Basidiomycota</taxon>
        <taxon>Agaricomycotina</taxon>
        <taxon>Agaricomycetes</taxon>
        <taxon>Agaricomycetidae</taxon>
        <taxon>Agaricales</taxon>
        <taxon>Marasmiineae</taxon>
        <taxon>Marasmiaceae</taxon>
        <taxon>Marasmius</taxon>
    </lineage>
</organism>
<evidence type="ECO:0000313" key="2">
    <source>
        <dbReference type="Proteomes" id="UP001437256"/>
    </source>
</evidence>
<reference evidence="1 2" key="1">
    <citation type="submission" date="2024-05" db="EMBL/GenBank/DDBJ databases">
        <title>A draft genome resource for the thread blight pathogen Marasmius tenuissimus strain MS-2.</title>
        <authorList>
            <person name="Yulfo-Soto G.E."/>
            <person name="Baruah I.K."/>
            <person name="Amoako-Attah I."/>
            <person name="Bukari Y."/>
            <person name="Meinhardt L.W."/>
            <person name="Bailey B.A."/>
            <person name="Cohen S.P."/>
        </authorList>
    </citation>
    <scope>NUCLEOTIDE SEQUENCE [LARGE SCALE GENOMIC DNA]</scope>
    <source>
        <strain evidence="1 2">MS-2</strain>
    </source>
</reference>
<keyword evidence="2" id="KW-1185">Reference proteome</keyword>
<accession>A0ABR3A4F3</accession>
<gene>
    <name evidence="1" type="ORF">AAF712_004589</name>
</gene>
<dbReference type="Proteomes" id="UP001437256">
    <property type="component" value="Unassembled WGS sequence"/>
</dbReference>
<dbReference type="EMBL" id="JBBXMP010000019">
    <property type="protein sequence ID" value="KAL0068204.1"/>
    <property type="molecule type" value="Genomic_DNA"/>
</dbReference>